<dbReference type="SUPFAM" id="SSF48498">
    <property type="entry name" value="Tetracyclin repressor-like, C-terminal domain"/>
    <property type="match status" value="1"/>
</dbReference>
<dbReference type="InterPro" id="IPR036271">
    <property type="entry name" value="Tet_transcr_reg_TetR-rel_C_sf"/>
</dbReference>
<dbReference type="Pfam" id="PF00440">
    <property type="entry name" value="TetR_N"/>
    <property type="match status" value="1"/>
</dbReference>
<organism evidence="4 5">
    <name type="scientific">Microbacterium schleiferi</name>
    <dbReference type="NCBI Taxonomy" id="69362"/>
    <lineage>
        <taxon>Bacteria</taxon>
        <taxon>Bacillati</taxon>
        <taxon>Actinomycetota</taxon>
        <taxon>Actinomycetes</taxon>
        <taxon>Micrococcales</taxon>
        <taxon>Microbacteriaceae</taxon>
        <taxon>Microbacterium</taxon>
    </lineage>
</organism>
<evidence type="ECO:0000256" key="2">
    <source>
        <dbReference type="PROSITE-ProRule" id="PRU00335"/>
    </source>
</evidence>
<dbReference type="RefSeq" id="WP_195693553.1">
    <property type="nucleotide sequence ID" value="NZ_CP064760.1"/>
</dbReference>
<reference evidence="4 5" key="1">
    <citation type="submission" date="2020-11" db="EMBL/GenBank/DDBJ databases">
        <title>Amino acid is mineralized and recycled by bacteria in oceanic microbiome.</title>
        <authorList>
            <person name="Zheng L.Y."/>
        </authorList>
    </citation>
    <scope>NUCLEOTIDE SEQUENCE [LARGE SCALE GENOMIC DNA]</scope>
    <source>
        <strain evidence="4 5">A32-1</strain>
    </source>
</reference>
<dbReference type="InterPro" id="IPR041678">
    <property type="entry name" value="TetR_C_16"/>
</dbReference>
<evidence type="ECO:0000256" key="1">
    <source>
        <dbReference type="ARBA" id="ARBA00023125"/>
    </source>
</evidence>
<feature type="domain" description="HTH tetR-type" evidence="3">
    <location>
        <begin position="8"/>
        <end position="68"/>
    </location>
</feature>
<evidence type="ECO:0000313" key="5">
    <source>
        <dbReference type="Proteomes" id="UP000594480"/>
    </source>
</evidence>
<dbReference type="AlphaFoldDB" id="A0A7S8RIL4"/>
<dbReference type="GO" id="GO:0003700">
    <property type="term" value="F:DNA-binding transcription factor activity"/>
    <property type="evidence" value="ECO:0007669"/>
    <property type="project" value="TreeGrafter"/>
</dbReference>
<name>A0A7S8RIL4_9MICO</name>
<dbReference type="PRINTS" id="PR00455">
    <property type="entry name" value="HTHTETR"/>
</dbReference>
<evidence type="ECO:0000259" key="3">
    <source>
        <dbReference type="PROSITE" id="PS50977"/>
    </source>
</evidence>
<proteinExistence type="predicted"/>
<dbReference type="PANTHER" id="PTHR30055">
    <property type="entry name" value="HTH-TYPE TRANSCRIPTIONAL REGULATOR RUTR"/>
    <property type="match status" value="1"/>
</dbReference>
<sequence length="194" mass="21014">MSLPENAPASKRAIWHAAQRLFTENGFARTSVREIATEAAIDPALVIRHFGSKEQLFMETMDVDIGAAAFDGPIETLGERFIAFVLDADADIRGIYLALLRASDSTGIWTHLRAAHEEGFVRPFRTRIASSVGDPADPAPADSADADTRARLAAAVVGGLLYSLWVVRDEGLAHLERETLVRRYGALLQAAITG</sequence>
<dbReference type="PANTHER" id="PTHR30055:SF235">
    <property type="entry name" value="TRANSCRIPTIONAL REGULATORY PROTEIN"/>
    <property type="match status" value="1"/>
</dbReference>
<dbReference type="KEGG" id="msf:IT882_05870"/>
<dbReference type="PROSITE" id="PS50977">
    <property type="entry name" value="HTH_TETR_2"/>
    <property type="match status" value="1"/>
</dbReference>
<dbReference type="Proteomes" id="UP000594480">
    <property type="component" value="Chromosome"/>
</dbReference>
<dbReference type="InterPro" id="IPR050109">
    <property type="entry name" value="HTH-type_TetR-like_transc_reg"/>
</dbReference>
<dbReference type="SUPFAM" id="SSF46689">
    <property type="entry name" value="Homeodomain-like"/>
    <property type="match status" value="1"/>
</dbReference>
<dbReference type="InterPro" id="IPR001647">
    <property type="entry name" value="HTH_TetR"/>
</dbReference>
<protein>
    <submittedName>
        <fullName evidence="4">TetR family transcriptional regulator</fullName>
    </submittedName>
</protein>
<dbReference type="InterPro" id="IPR009057">
    <property type="entry name" value="Homeodomain-like_sf"/>
</dbReference>
<dbReference type="Gene3D" id="1.10.357.10">
    <property type="entry name" value="Tetracycline Repressor, domain 2"/>
    <property type="match status" value="1"/>
</dbReference>
<dbReference type="Pfam" id="PF17920">
    <property type="entry name" value="TetR_C_16"/>
    <property type="match status" value="1"/>
</dbReference>
<dbReference type="Gene3D" id="1.10.10.60">
    <property type="entry name" value="Homeodomain-like"/>
    <property type="match status" value="1"/>
</dbReference>
<keyword evidence="1 2" id="KW-0238">DNA-binding</keyword>
<feature type="DNA-binding region" description="H-T-H motif" evidence="2">
    <location>
        <begin position="31"/>
        <end position="50"/>
    </location>
</feature>
<dbReference type="EMBL" id="CP064760">
    <property type="protein sequence ID" value="QPE05537.1"/>
    <property type="molecule type" value="Genomic_DNA"/>
</dbReference>
<gene>
    <name evidence="4" type="ORF">IT882_05870</name>
</gene>
<dbReference type="GO" id="GO:0000976">
    <property type="term" value="F:transcription cis-regulatory region binding"/>
    <property type="evidence" value="ECO:0007669"/>
    <property type="project" value="TreeGrafter"/>
</dbReference>
<accession>A0A7S8RIL4</accession>
<evidence type="ECO:0000313" key="4">
    <source>
        <dbReference type="EMBL" id="QPE05537.1"/>
    </source>
</evidence>
<keyword evidence="5" id="KW-1185">Reference proteome</keyword>